<comment type="caution">
    <text evidence="1">The sequence shown here is derived from an EMBL/GenBank/DDBJ whole genome shotgun (WGS) entry which is preliminary data.</text>
</comment>
<evidence type="ECO:0000313" key="1">
    <source>
        <dbReference type="EMBL" id="TGY80906.1"/>
    </source>
</evidence>
<protein>
    <submittedName>
        <fullName evidence="1">Uncharacterized protein</fullName>
    </submittedName>
</protein>
<reference evidence="1" key="1">
    <citation type="submission" date="2019-04" db="EMBL/GenBank/DDBJ databases">
        <title>Microbes associate with the intestines of laboratory mice.</title>
        <authorList>
            <person name="Navarre W."/>
            <person name="Wong E."/>
            <person name="Huang K."/>
            <person name="Tropini C."/>
            <person name="Ng K."/>
            <person name="Yu B."/>
        </authorList>
    </citation>
    <scope>NUCLEOTIDE SEQUENCE</scope>
    <source>
        <strain evidence="1">NM04_E33</strain>
    </source>
</reference>
<name>A0AC61RKW3_9BACT</name>
<gene>
    <name evidence="1" type="ORF">E5331_00575</name>
</gene>
<dbReference type="EMBL" id="SRYB01000001">
    <property type="protein sequence ID" value="TGY80906.1"/>
    <property type="molecule type" value="Genomic_DNA"/>
</dbReference>
<keyword evidence="2" id="KW-1185">Reference proteome</keyword>
<sequence>MERIIKFRGQRTEDGEWIFGYLADKDYINNIYEVATPSEEVHPDTVGQFIGLLDSNGKEIYDGDVFTVNGKYPKVVKYIP</sequence>
<dbReference type="Proteomes" id="UP000306319">
    <property type="component" value="Unassembled WGS sequence"/>
</dbReference>
<proteinExistence type="predicted"/>
<accession>A0AC61RKW3</accession>
<evidence type="ECO:0000313" key="2">
    <source>
        <dbReference type="Proteomes" id="UP000306319"/>
    </source>
</evidence>
<organism evidence="1 2">
    <name type="scientific">Lepagella muris</name>
    <dbReference type="NCBI Taxonomy" id="3032870"/>
    <lineage>
        <taxon>Bacteria</taxon>
        <taxon>Pseudomonadati</taxon>
        <taxon>Bacteroidota</taxon>
        <taxon>Bacteroidia</taxon>
        <taxon>Bacteroidales</taxon>
        <taxon>Muribaculaceae</taxon>
        <taxon>Lepagella</taxon>
    </lineage>
</organism>